<evidence type="ECO:0008006" key="4">
    <source>
        <dbReference type="Google" id="ProtNLM"/>
    </source>
</evidence>
<evidence type="ECO:0000256" key="1">
    <source>
        <dbReference type="SAM" id="SignalP"/>
    </source>
</evidence>
<protein>
    <recommendedName>
        <fullName evidence="4">Lipoprotein</fullName>
    </recommendedName>
</protein>
<gene>
    <name evidence="2" type="ORF">F0U60_27070</name>
</gene>
<organism evidence="2 3">
    <name type="scientific">Archangium minus</name>
    <dbReference type="NCBI Taxonomy" id="83450"/>
    <lineage>
        <taxon>Bacteria</taxon>
        <taxon>Pseudomonadati</taxon>
        <taxon>Myxococcota</taxon>
        <taxon>Myxococcia</taxon>
        <taxon>Myxococcales</taxon>
        <taxon>Cystobacterineae</taxon>
        <taxon>Archangiaceae</taxon>
        <taxon>Archangium</taxon>
    </lineage>
</organism>
<keyword evidence="3" id="KW-1185">Reference proteome</keyword>
<dbReference type="Proteomes" id="UP001611383">
    <property type="component" value="Chromosome"/>
</dbReference>
<dbReference type="RefSeq" id="WP_395803639.1">
    <property type="nucleotide sequence ID" value="NZ_CP043494.1"/>
</dbReference>
<feature type="signal peptide" evidence="1">
    <location>
        <begin position="1"/>
        <end position="24"/>
    </location>
</feature>
<dbReference type="EMBL" id="CP043494">
    <property type="protein sequence ID" value="WNG47383.1"/>
    <property type="molecule type" value="Genomic_DNA"/>
</dbReference>
<reference evidence="2 3" key="1">
    <citation type="submission" date="2019-08" db="EMBL/GenBank/DDBJ databases">
        <title>Archangium and Cystobacter genomes.</title>
        <authorList>
            <person name="Chen I.-C.K."/>
            <person name="Wielgoss S."/>
        </authorList>
    </citation>
    <scope>NUCLEOTIDE SEQUENCE [LARGE SCALE GENOMIC DNA]</scope>
    <source>
        <strain evidence="2 3">Cbm 6</strain>
    </source>
</reference>
<accession>A0ABY9WW62</accession>
<keyword evidence="1" id="KW-0732">Signal</keyword>
<name>A0ABY9WW62_9BACT</name>
<evidence type="ECO:0000313" key="2">
    <source>
        <dbReference type="EMBL" id="WNG47383.1"/>
    </source>
</evidence>
<proteinExistence type="predicted"/>
<feature type="chain" id="PRO_5047313794" description="Lipoprotein" evidence="1">
    <location>
        <begin position="25"/>
        <end position="78"/>
    </location>
</feature>
<sequence>MKIKLLTTFMVAFGFAFGATTVGATPVKAAVAPGDDILIVCSGGRYCADERDICLASGNHQDYCDRNWRSCVLDACPQ</sequence>
<evidence type="ECO:0000313" key="3">
    <source>
        <dbReference type="Proteomes" id="UP001611383"/>
    </source>
</evidence>